<evidence type="ECO:0000313" key="2">
    <source>
        <dbReference type="Proteomes" id="UP000187455"/>
    </source>
</evidence>
<accession>A0A1R0GY17</accession>
<protein>
    <submittedName>
        <fullName evidence="1">Uncharacterized protein</fullName>
    </submittedName>
</protein>
<dbReference type="AlphaFoldDB" id="A0A1R0GY17"/>
<name>A0A1R0GY17_9FUNG</name>
<gene>
    <name evidence="1" type="ORF">AYI68_g4114</name>
</gene>
<dbReference type="EMBL" id="LSSL01002168">
    <property type="protein sequence ID" value="OLY81776.1"/>
    <property type="molecule type" value="Genomic_DNA"/>
</dbReference>
<proteinExistence type="predicted"/>
<keyword evidence="2" id="KW-1185">Reference proteome</keyword>
<organism evidence="1 2">
    <name type="scientific">Smittium mucronatum</name>
    <dbReference type="NCBI Taxonomy" id="133383"/>
    <lineage>
        <taxon>Eukaryota</taxon>
        <taxon>Fungi</taxon>
        <taxon>Fungi incertae sedis</taxon>
        <taxon>Zoopagomycota</taxon>
        <taxon>Kickxellomycotina</taxon>
        <taxon>Harpellomycetes</taxon>
        <taxon>Harpellales</taxon>
        <taxon>Legeriomycetaceae</taxon>
        <taxon>Smittium</taxon>
    </lineage>
</organism>
<comment type="caution">
    <text evidence="1">The sequence shown here is derived from an EMBL/GenBank/DDBJ whole genome shotgun (WGS) entry which is preliminary data.</text>
</comment>
<dbReference type="Proteomes" id="UP000187455">
    <property type="component" value="Unassembled WGS sequence"/>
</dbReference>
<evidence type="ECO:0000313" key="1">
    <source>
        <dbReference type="EMBL" id="OLY81776.1"/>
    </source>
</evidence>
<sequence length="72" mass="8568">MYIRPSKDHKKIDEFFLISKNLHITQVSHKVYGGTKEMKKVAPREKLMHIEAESIKNNTKLELEYYFGDEKL</sequence>
<reference evidence="1 2" key="1">
    <citation type="journal article" date="2016" name="Mol. Biol. Evol.">
        <title>Genome-Wide Survey of Gut Fungi (Harpellales) Reveals the First Horizontally Transferred Ubiquitin Gene from a Mosquito Host.</title>
        <authorList>
            <person name="Wang Y."/>
            <person name="White M.M."/>
            <person name="Kvist S."/>
            <person name="Moncalvo J.M."/>
        </authorList>
    </citation>
    <scope>NUCLEOTIDE SEQUENCE [LARGE SCALE GENOMIC DNA]</scope>
    <source>
        <strain evidence="1 2">ALG-7-W6</strain>
    </source>
</reference>